<reference evidence="2" key="1">
    <citation type="submission" date="2020-07" db="EMBL/GenBank/DDBJ databases">
        <title>Ethylene signaling mediates host invasion by parasitic plants.</title>
        <authorList>
            <person name="Yoshida S."/>
        </authorList>
    </citation>
    <scope>NUCLEOTIDE SEQUENCE</scope>
    <source>
        <strain evidence="2">Okayama</strain>
    </source>
</reference>
<evidence type="ECO:0000313" key="3">
    <source>
        <dbReference type="Proteomes" id="UP000653305"/>
    </source>
</evidence>
<keyword evidence="1" id="KW-1133">Transmembrane helix</keyword>
<dbReference type="EMBL" id="BMAC01000263">
    <property type="protein sequence ID" value="GFP92038.1"/>
    <property type="molecule type" value="Genomic_DNA"/>
</dbReference>
<feature type="transmembrane region" description="Helical" evidence="1">
    <location>
        <begin position="306"/>
        <end position="331"/>
    </location>
</feature>
<comment type="caution">
    <text evidence="2">The sequence shown here is derived from an EMBL/GenBank/DDBJ whole genome shotgun (WGS) entry which is preliminary data.</text>
</comment>
<proteinExistence type="predicted"/>
<accession>A0A830C4J0</accession>
<evidence type="ECO:0000313" key="2">
    <source>
        <dbReference type="EMBL" id="GFP92038.1"/>
    </source>
</evidence>
<evidence type="ECO:0000256" key="1">
    <source>
        <dbReference type="SAM" id="Phobius"/>
    </source>
</evidence>
<keyword evidence="1" id="KW-0812">Transmembrane</keyword>
<dbReference type="Proteomes" id="UP000653305">
    <property type="component" value="Unassembled WGS sequence"/>
</dbReference>
<protein>
    <submittedName>
        <fullName evidence="2">Uncharacterized protein</fullName>
    </submittedName>
</protein>
<name>A0A830C4J0_9LAMI</name>
<organism evidence="2 3">
    <name type="scientific">Phtheirospermum japonicum</name>
    <dbReference type="NCBI Taxonomy" id="374723"/>
    <lineage>
        <taxon>Eukaryota</taxon>
        <taxon>Viridiplantae</taxon>
        <taxon>Streptophyta</taxon>
        <taxon>Embryophyta</taxon>
        <taxon>Tracheophyta</taxon>
        <taxon>Spermatophyta</taxon>
        <taxon>Magnoliopsida</taxon>
        <taxon>eudicotyledons</taxon>
        <taxon>Gunneridae</taxon>
        <taxon>Pentapetalae</taxon>
        <taxon>asterids</taxon>
        <taxon>lamiids</taxon>
        <taxon>Lamiales</taxon>
        <taxon>Orobanchaceae</taxon>
        <taxon>Orobanchaceae incertae sedis</taxon>
        <taxon>Phtheirospermum</taxon>
    </lineage>
</organism>
<gene>
    <name evidence="2" type="ORF">PHJA_001347900</name>
</gene>
<keyword evidence="3" id="KW-1185">Reference proteome</keyword>
<keyword evidence="1" id="KW-0472">Membrane</keyword>
<dbReference type="OrthoDB" id="542365at2759"/>
<sequence length="368" mass="40235">MAGSFYVFLKDEKLRTLANVIRLGEIREMYPIRFASPGEQHQYMLTVNGNMTAVYSLLDECNLLAEKYKADGVRSPIAGQILVYAEHCLNNALQLFRNFTLRKDYLDKLTEHQHEIFQALNELDTTSRSSVSELADTIREYDQMVVAHMLLNLNSHASAEFSQYIRNIGITFDELVKSNQAKLGFPGKFENLEDEQKLEVYNEICNISGRMNGVAAIEGVKGVDEEVLNMTRSTISYGKKKSKFKSAGMFLMDMGIIIWDVYSSGHTMTEAVRAAVITAAEAGGAALGKVIGVAVAKMVGVAATSVFAAAAGLVFGFIGAFIVGLVAGLVFDAIFGSGGEKPVPEEDSRVYVSDMPDGHLLARQIAAL</sequence>
<dbReference type="AlphaFoldDB" id="A0A830C4J0"/>